<protein>
    <recommendedName>
        <fullName evidence="9">ML-like domain-containing protein</fullName>
    </recommendedName>
</protein>
<dbReference type="InterPro" id="IPR040241">
    <property type="entry name" value="TRP_Flc/Pkd2-like"/>
</dbReference>
<dbReference type="VEuPathDB" id="FungiDB:PADG_04361"/>
<feature type="region of interest" description="Disordered" evidence="7">
    <location>
        <begin position="954"/>
        <end position="1214"/>
    </location>
</feature>
<feature type="region of interest" description="Disordered" evidence="7">
    <location>
        <begin position="761"/>
        <end position="891"/>
    </location>
</feature>
<feature type="compositionally biased region" description="Polar residues" evidence="7">
    <location>
        <begin position="1192"/>
        <end position="1201"/>
    </location>
</feature>
<feature type="transmembrane region" description="Helical" evidence="8">
    <location>
        <begin position="567"/>
        <end position="588"/>
    </location>
</feature>
<feature type="compositionally biased region" description="Low complexity" evidence="7">
    <location>
        <begin position="1101"/>
        <end position="1115"/>
    </location>
</feature>
<accession>A0A1D2JJJ3</accession>
<dbReference type="PANTHER" id="PTHR31145:SF6">
    <property type="entry name" value="INTEGRAL MEMBRANE PROTEIN (AFU_ORTHOLOGUE AFUA_7G01610)"/>
    <property type="match status" value="1"/>
</dbReference>
<keyword evidence="5 8" id="KW-1133">Transmembrane helix</keyword>
<evidence type="ECO:0000313" key="10">
    <source>
        <dbReference type="EMBL" id="ODH38569.1"/>
    </source>
</evidence>
<evidence type="ECO:0000256" key="4">
    <source>
        <dbReference type="ARBA" id="ARBA00022729"/>
    </source>
</evidence>
<dbReference type="GO" id="GO:0016020">
    <property type="term" value="C:membrane"/>
    <property type="evidence" value="ECO:0007669"/>
    <property type="project" value="UniProtKB-SubCell"/>
</dbReference>
<evidence type="ECO:0000256" key="1">
    <source>
        <dbReference type="ARBA" id="ARBA00004141"/>
    </source>
</evidence>
<dbReference type="AlphaFoldDB" id="A0A1D2JJJ3"/>
<feature type="transmembrane region" description="Helical" evidence="8">
    <location>
        <begin position="280"/>
        <end position="299"/>
    </location>
</feature>
<dbReference type="VEuPathDB" id="FungiDB:PABG_01110"/>
<name>A0A1D2JJJ3_PARBR</name>
<dbReference type="OMA" id="DIWAGMM"/>
<feature type="transmembrane region" description="Helical" evidence="8">
    <location>
        <begin position="408"/>
        <end position="433"/>
    </location>
</feature>
<feature type="transmembrane region" description="Helical" evidence="8">
    <location>
        <begin position="453"/>
        <end position="478"/>
    </location>
</feature>
<feature type="transmembrane region" description="Helical" evidence="8">
    <location>
        <begin position="631"/>
        <end position="653"/>
    </location>
</feature>
<comment type="caution">
    <text evidence="10">The sequence shown here is derived from an EMBL/GenBank/DDBJ whole genome shotgun (WGS) entry which is preliminary data.</text>
</comment>
<evidence type="ECO:0000256" key="8">
    <source>
        <dbReference type="SAM" id="Phobius"/>
    </source>
</evidence>
<feature type="compositionally biased region" description="Polar residues" evidence="7">
    <location>
        <begin position="1086"/>
        <end position="1100"/>
    </location>
</feature>
<feature type="transmembrane region" description="Helical" evidence="8">
    <location>
        <begin position="533"/>
        <end position="555"/>
    </location>
</feature>
<feature type="transmembrane region" description="Helical" evidence="8">
    <location>
        <begin position="600"/>
        <end position="619"/>
    </location>
</feature>
<gene>
    <name evidence="10" type="ORF">ACO22_02269</name>
</gene>
<feature type="domain" description="ML-like" evidence="9">
    <location>
        <begin position="91"/>
        <end position="273"/>
    </location>
</feature>
<keyword evidence="3 8" id="KW-0812">Transmembrane</keyword>
<feature type="compositionally biased region" description="Basic and acidic residues" evidence="7">
    <location>
        <begin position="977"/>
        <end position="989"/>
    </location>
</feature>
<dbReference type="Proteomes" id="UP000242814">
    <property type="component" value="Unassembled WGS sequence"/>
</dbReference>
<dbReference type="Pfam" id="PF06011">
    <property type="entry name" value="TRP"/>
    <property type="match status" value="1"/>
</dbReference>
<feature type="compositionally biased region" description="Polar residues" evidence="7">
    <location>
        <begin position="1122"/>
        <end position="1169"/>
    </location>
</feature>
<dbReference type="PANTHER" id="PTHR31145">
    <property type="entry name" value="INTEGRAL MEMBRANE PROTEIN (AFU_ORTHOLOGUE AFUA_7G01610)"/>
    <property type="match status" value="1"/>
</dbReference>
<evidence type="ECO:0000256" key="5">
    <source>
        <dbReference type="ARBA" id="ARBA00022989"/>
    </source>
</evidence>
<comment type="similarity">
    <text evidence="2">Belongs to the transient receptor potential (TRP) ion channel family.</text>
</comment>
<dbReference type="SMART" id="SM01320">
    <property type="entry name" value="TRP_N"/>
    <property type="match status" value="1"/>
</dbReference>
<feature type="compositionally biased region" description="Polar residues" evidence="7">
    <location>
        <begin position="834"/>
        <end position="848"/>
    </location>
</feature>
<evidence type="ECO:0000256" key="3">
    <source>
        <dbReference type="ARBA" id="ARBA00022692"/>
    </source>
</evidence>
<evidence type="ECO:0000259" key="9">
    <source>
        <dbReference type="SMART" id="SM01320"/>
    </source>
</evidence>
<feature type="compositionally biased region" description="Basic and acidic residues" evidence="7">
    <location>
        <begin position="1068"/>
        <end position="1077"/>
    </location>
</feature>
<organism evidence="10 11">
    <name type="scientific">Paracoccidioides brasiliensis</name>
    <dbReference type="NCBI Taxonomy" id="121759"/>
    <lineage>
        <taxon>Eukaryota</taxon>
        <taxon>Fungi</taxon>
        <taxon>Dikarya</taxon>
        <taxon>Ascomycota</taxon>
        <taxon>Pezizomycotina</taxon>
        <taxon>Eurotiomycetes</taxon>
        <taxon>Eurotiomycetidae</taxon>
        <taxon>Onygenales</taxon>
        <taxon>Ajellomycetaceae</taxon>
        <taxon>Paracoccidioides</taxon>
    </lineage>
</organism>
<comment type="subcellular location">
    <subcellularLocation>
        <location evidence="1">Membrane</location>
        <topology evidence="1">Multi-pass membrane protein</topology>
    </subcellularLocation>
</comment>
<dbReference type="InterPro" id="IPR010308">
    <property type="entry name" value="TRP_C"/>
</dbReference>
<dbReference type="InterPro" id="IPR032800">
    <property type="entry name" value="TRP_N"/>
</dbReference>
<dbReference type="GO" id="GO:0055085">
    <property type="term" value="P:transmembrane transport"/>
    <property type="evidence" value="ECO:0007669"/>
    <property type="project" value="TreeGrafter"/>
</dbReference>
<reference evidence="10 11" key="1">
    <citation type="submission" date="2016-06" db="EMBL/GenBank/DDBJ databases">
        <authorList>
            <person name="Kjaerup R.B."/>
            <person name="Dalgaard T.S."/>
            <person name="Juul-Madsen H.R."/>
        </authorList>
    </citation>
    <scope>NUCLEOTIDE SEQUENCE [LARGE SCALE GENOMIC DNA]</scope>
    <source>
        <strain evidence="10 11">Pb300</strain>
    </source>
</reference>
<keyword evidence="6 8" id="KW-0472">Membrane</keyword>
<feature type="transmembrane region" description="Helical" evidence="8">
    <location>
        <begin position="490"/>
        <end position="513"/>
    </location>
</feature>
<feature type="transmembrane region" description="Helical" evidence="8">
    <location>
        <begin position="69"/>
        <end position="91"/>
    </location>
</feature>
<proteinExistence type="inferred from homology"/>
<evidence type="ECO:0000256" key="6">
    <source>
        <dbReference type="ARBA" id="ARBA00023136"/>
    </source>
</evidence>
<evidence type="ECO:0000256" key="2">
    <source>
        <dbReference type="ARBA" id="ARBA00010642"/>
    </source>
</evidence>
<feature type="compositionally biased region" description="Polar residues" evidence="7">
    <location>
        <begin position="992"/>
        <end position="1003"/>
    </location>
</feature>
<evidence type="ECO:0000256" key="7">
    <source>
        <dbReference type="SAM" id="MobiDB-lite"/>
    </source>
</evidence>
<feature type="compositionally biased region" description="Low complexity" evidence="7">
    <location>
        <begin position="771"/>
        <end position="783"/>
    </location>
</feature>
<evidence type="ECO:0000313" key="11">
    <source>
        <dbReference type="Proteomes" id="UP000242814"/>
    </source>
</evidence>
<sequence>MGRIGLETAHSHGCPAFGGKCSTARDRRRQNPHQQQQCRESDYCVDGWMEFQRFRISTRRGRRRRRKPVGLGTNAMILLLSMFIALATPLANAAFVQFENCLPQSIIHSNPLQLQFVPMFVWAEFNLTSEAKNLNVTVYGNVTGIATQEPYPPPDSPGWSNPDNTVGKIVDVDVQNNMLSTIFTRFEFLSYTPYVAPPARFCNSLVQGQCPLGPVFYSNGTPPELRAFSVSHDLFSSYSFTTITPLITVTSGNAARSLVVCVSADVTPSLGSSLNDTVRYLPLVILILVGVATVAAAMFSPWGSLDFFRWTSNYGRDEDLLRLVTPGFADCLQYIQFIVLTGSLTLNYPGFYQPIVSRIGWSVLMFNQSFVSHGNGTQPLQDGVYVANATYGLDRMRQLIGMSSVKDIWAGMVVWLLAILGCVVLLIQLGFGLRWLHHQVTHEPEEDLRAKNFPFTMGNVIRIIFNFFLLPIVSLSMFQLVVTRNSPISTVALAVVLLVCLVVFAAWLLLLITQTRPRSYMFDDLPTVLLYGPLYNTFSDSAAAFSVVSVLLTFVRGIAIGAVQPSGIAQIVLLAICEVVLIITLSAFRPFARPTSMTLYHTIFAVVRCITMLLSASFVPSLRVGHAARGWIGYAILLMHGMVLTFGFFLNAIQTLVEVLARLAGAGGEGGVEGGAARGGLVKVFGMRQLSRRVPQRPHHVPRHSMNSEAAMLGSDRERLSSHLDGDRTRSFSTSSALLLNRSVATENRMSAGFEASSIHGIGHSRGSGSGPYTPSTPGGISPMVLPGQQSGDGGSPRSVMVGTKNDAGPYYRPPRQRRATLDGMLPSSRKHNSWTSGDWTRRQSGSNADGEDADAYYGPPLAGNSTPVPAYLGAPRDDSDADMDEPGRPRTDYAVREVDFYYRVRGPALSRAATRKLKTGPADPTGPVSSATGWFRRLFRGKTRDKGKGFEVVRSTRAPPPGLMPHPEQAQPFPEPYHDKPDATKNPELDVTQQTLSNSDTYETPDETPRYESKIQTDVTPPSLPSIEASGDIELPHRTGSKSETYGQQDLAILPPAIPRKSSKRHSSADSADRTLEIGIPPPSSSDGNQETSMDNNLSTQGPQPQSQATTQPTRLPFGSKSPSVRSEFVSTRSASSSIQNTTDDENNSGSRSDNRRQVSSPYMVSNRRQGRPSSVGFVPMHRASDHIHVSDSTPFSGSSAEIVGEPSSSPSM</sequence>
<keyword evidence="4" id="KW-0732">Signal</keyword>
<dbReference type="EMBL" id="LZYO01000067">
    <property type="protein sequence ID" value="ODH38569.1"/>
    <property type="molecule type" value="Genomic_DNA"/>
</dbReference>